<dbReference type="Proteomes" id="UP000054144">
    <property type="component" value="Unassembled WGS sequence"/>
</dbReference>
<comment type="catalytic activity">
    <reaction evidence="11">
        <text>L-arginyl-[protein] + S-adenosyl-L-methionine = N(omega)-methyl-L-arginyl-[protein] + S-adenosyl-L-homocysteine + H(+)</text>
        <dbReference type="Rhea" id="RHEA:48100"/>
        <dbReference type="Rhea" id="RHEA-COMP:10532"/>
        <dbReference type="Rhea" id="RHEA-COMP:11990"/>
        <dbReference type="ChEBI" id="CHEBI:15378"/>
        <dbReference type="ChEBI" id="CHEBI:29965"/>
        <dbReference type="ChEBI" id="CHEBI:57856"/>
        <dbReference type="ChEBI" id="CHEBI:59789"/>
        <dbReference type="ChEBI" id="CHEBI:65280"/>
    </reaction>
    <physiologicalReaction direction="left-to-right" evidence="11">
        <dbReference type="Rhea" id="RHEA:48101"/>
    </physiologicalReaction>
</comment>
<dbReference type="GO" id="GO:0005634">
    <property type="term" value="C:nucleus"/>
    <property type="evidence" value="ECO:0007669"/>
    <property type="project" value="TreeGrafter"/>
</dbReference>
<organism evidence="17 18">
    <name type="scientific">Fistulina hepatica ATCC 64428</name>
    <dbReference type="NCBI Taxonomy" id="1128425"/>
    <lineage>
        <taxon>Eukaryota</taxon>
        <taxon>Fungi</taxon>
        <taxon>Dikarya</taxon>
        <taxon>Basidiomycota</taxon>
        <taxon>Agaricomycotina</taxon>
        <taxon>Agaricomycetes</taxon>
        <taxon>Agaricomycetidae</taxon>
        <taxon>Agaricales</taxon>
        <taxon>Fistulinaceae</taxon>
        <taxon>Fistulina</taxon>
    </lineage>
</organism>
<dbReference type="InterPro" id="IPR049482">
    <property type="entry name" value="ANM3-like_C2H2_Zf"/>
</dbReference>
<dbReference type="GO" id="GO:0008270">
    <property type="term" value="F:zinc ion binding"/>
    <property type="evidence" value="ECO:0007669"/>
    <property type="project" value="UniProtKB-KW"/>
</dbReference>
<comment type="subcellular location">
    <subcellularLocation>
        <location evidence="1">Cytoplasm</location>
        <location evidence="1">Cytosol</location>
    </subcellularLocation>
</comment>
<dbReference type="Pfam" id="PF13649">
    <property type="entry name" value="Methyltransf_25"/>
    <property type="match status" value="1"/>
</dbReference>
<evidence type="ECO:0000256" key="10">
    <source>
        <dbReference type="ARBA" id="ARBA00047384"/>
    </source>
</evidence>
<dbReference type="Pfam" id="PF22528">
    <property type="entry name" value="PRMT_C"/>
    <property type="match status" value="2"/>
</dbReference>
<dbReference type="Gene3D" id="2.70.160.11">
    <property type="entry name" value="Hnrnp arginine n-methyltransferase1"/>
    <property type="match status" value="1"/>
</dbReference>
<proteinExistence type="predicted"/>
<dbReference type="AlphaFoldDB" id="A0A0D7AMC0"/>
<evidence type="ECO:0000256" key="7">
    <source>
        <dbReference type="ARBA" id="ARBA00022723"/>
    </source>
</evidence>
<evidence type="ECO:0000259" key="16">
    <source>
        <dbReference type="Pfam" id="PF22528"/>
    </source>
</evidence>
<dbReference type="EMBL" id="KN881643">
    <property type="protein sequence ID" value="KIY52456.1"/>
    <property type="molecule type" value="Genomic_DNA"/>
</dbReference>
<dbReference type="EC" id="2.1.1.319" evidence="2"/>
<evidence type="ECO:0000256" key="11">
    <source>
        <dbReference type="ARBA" id="ARBA00049303"/>
    </source>
</evidence>
<keyword evidence="8" id="KW-0863">Zinc-finger</keyword>
<dbReference type="GO" id="GO:0042054">
    <property type="term" value="F:histone methyltransferase activity"/>
    <property type="evidence" value="ECO:0007669"/>
    <property type="project" value="TreeGrafter"/>
</dbReference>
<accession>A0A0D7AMC0</accession>
<dbReference type="FunFam" id="3.40.50.150:FF:000003">
    <property type="entry name" value="Blast:Protein arginine N-methyltransferase 1"/>
    <property type="match status" value="1"/>
</dbReference>
<keyword evidence="4 12" id="KW-0489">Methyltransferase</keyword>
<evidence type="ECO:0000256" key="3">
    <source>
        <dbReference type="ARBA" id="ARBA00022490"/>
    </source>
</evidence>
<evidence type="ECO:0000256" key="8">
    <source>
        <dbReference type="ARBA" id="ARBA00022771"/>
    </source>
</evidence>
<dbReference type="GO" id="GO:0005829">
    <property type="term" value="C:cytosol"/>
    <property type="evidence" value="ECO:0007669"/>
    <property type="project" value="UniProtKB-SubCell"/>
</dbReference>
<feature type="region of interest" description="Disordered" evidence="13">
    <location>
        <begin position="1"/>
        <end position="35"/>
    </location>
</feature>
<dbReference type="CDD" id="cd02440">
    <property type="entry name" value="AdoMet_MTases"/>
    <property type="match status" value="1"/>
</dbReference>
<evidence type="ECO:0000256" key="2">
    <source>
        <dbReference type="ARBA" id="ARBA00011925"/>
    </source>
</evidence>
<keyword evidence="5 12" id="KW-0808">Transferase</keyword>
<feature type="domain" description="Protein arginine N-methyltransferase 3-like C2H2 zinc finger" evidence="15">
    <location>
        <begin position="80"/>
        <end position="126"/>
    </location>
</feature>
<evidence type="ECO:0000256" key="5">
    <source>
        <dbReference type="ARBA" id="ARBA00022679"/>
    </source>
</evidence>
<dbReference type="Gene3D" id="3.40.50.150">
    <property type="entry name" value="Vaccinia Virus protein VP39"/>
    <property type="match status" value="1"/>
</dbReference>
<reference evidence="17 18" key="1">
    <citation type="journal article" date="2015" name="Fungal Genet. Biol.">
        <title>Evolution of novel wood decay mechanisms in Agaricales revealed by the genome sequences of Fistulina hepatica and Cylindrobasidium torrendii.</title>
        <authorList>
            <person name="Floudas D."/>
            <person name="Held B.W."/>
            <person name="Riley R."/>
            <person name="Nagy L.G."/>
            <person name="Koehler G."/>
            <person name="Ransdell A.S."/>
            <person name="Younus H."/>
            <person name="Chow J."/>
            <person name="Chiniquy J."/>
            <person name="Lipzen A."/>
            <person name="Tritt A."/>
            <person name="Sun H."/>
            <person name="Haridas S."/>
            <person name="LaButti K."/>
            <person name="Ohm R.A."/>
            <person name="Kues U."/>
            <person name="Blanchette R.A."/>
            <person name="Grigoriev I.V."/>
            <person name="Minto R.E."/>
            <person name="Hibbett D.S."/>
        </authorList>
    </citation>
    <scope>NUCLEOTIDE SEQUENCE [LARGE SCALE GENOMIC DNA]</scope>
    <source>
        <strain evidence="17 18">ATCC 64428</strain>
    </source>
</reference>
<dbReference type="SUPFAM" id="SSF53335">
    <property type="entry name" value="S-adenosyl-L-methionine-dependent methyltransferases"/>
    <property type="match status" value="1"/>
</dbReference>
<dbReference type="InterPro" id="IPR041698">
    <property type="entry name" value="Methyltransf_25"/>
</dbReference>
<dbReference type="GO" id="GO:0035242">
    <property type="term" value="F:protein-arginine omega-N asymmetric methyltransferase activity"/>
    <property type="evidence" value="ECO:0007669"/>
    <property type="project" value="UniProtKB-EC"/>
</dbReference>
<evidence type="ECO:0000256" key="12">
    <source>
        <dbReference type="PROSITE-ProRule" id="PRU01015"/>
    </source>
</evidence>
<feature type="domain" description="Protein arginine N-methyltransferase" evidence="16">
    <location>
        <begin position="361"/>
        <end position="448"/>
    </location>
</feature>
<evidence type="ECO:0000313" key="17">
    <source>
        <dbReference type="EMBL" id="KIY52456.1"/>
    </source>
</evidence>
<evidence type="ECO:0000256" key="6">
    <source>
        <dbReference type="ARBA" id="ARBA00022691"/>
    </source>
</evidence>
<dbReference type="PROSITE" id="PS51678">
    <property type="entry name" value="SAM_MT_PRMT"/>
    <property type="match status" value="1"/>
</dbReference>
<sequence>MSIVHLPAHDFPDVDQIERGDSESEDSKDLEEEETWDDWISDPVSMEQKCKSLFDDSVLPSAAQAVEHDKNVHGFDLNDVCHRLSLDFLKRTRLINFIRKTNPSPNSLKALVGSEDLFTSDEYLVPVLEDDPLLLLQMDDWSDSEDEKDSSDPQKRVRILEQQLAQTNAELAECRSLLSRTLDVSDEPTSAEVNLAPTTDDDTNYFQSYAENDIHAIMIQDSVRTSSYARFISHNVDLFIDAVVLDVGCGTGILSLFAVRSGAKRVYAVDASDIAVKAAEIVRANKYDDVITVVRGKIEDIDIPEKVDIIISEWMGYALLYESMLDSVLRARDRFLRPGGIMAPSQCRMMLGLSDGGDVWKNRFAFWADVYGFDLSAMADRLYEEAVVDVVGADALLSPPCAVKDLYLSTVRSRDLDFVAPFTLVSNSDRRSRVRCFVLYFDTFFDSTGAPVPADEPVAIVKRGDPVTAEVWPLGGRREAGKAVKPDVVHAEPESIREIVSFSTGPESIPTHWKQTLFFLREPIVVEEGTTVTGSFHCRKSSTNARELDVEIHYTIKDSVDAPITNDVVVQMFKIR</sequence>
<protein>
    <recommendedName>
        <fullName evidence="2">type I protein arginine methyltransferase</fullName>
        <ecNumber evidence="2">2.1.1.319</ecNumber>
    </recommendedName>
</protein>
<dbReference type="Pfam" id="PF21137">
    <property type="entry name" value="ANM3_C2H2_Zf"/>
    <property type="match status" value="1"/>
</dbReference>
<feature type="compositionally biased region" description="Basic and acidic residues" evidence="13">
    <location>
        <begin position="7"/>
        <end position="27"/>
    </location>
</feature>
<dbReference type="PANTHER" id="PTHR11006:SF53">
    <property type="entry name" value="PROTEIN ARGININE N-METHYLTRANSFERASE 3"/>
    <property type="match status" value="1"/>
</dbReference>
<feature type="domain" description="Methyltransferase" evidence="14">
    <location>
        <begin position="244"/>
        <end position="340"/>
    </location>
</feature>
<dbReference type="InterPro" id="IPR025799">
    <property type="entry name" value="Arg_MeTrfase"/>
</dbReference>
<evidence type="ECO:0000256" key="1">
    <source>
        <dbReference type="ARBA" id="ARBA00004514"/>
    </source>
</evidence>
<dbReference type="InterPro" id="IPR029063">
    <property type="entry name" value="SAM-dependent_MTases_sf"/>
</dbReference>
<keyword evidence="3" id="KW-0963">Cytoplasm</keyword>
<feature type="domain" description="Protein arginine N-methyltransferase" evidence="16">
    <location>
        <begin position="499"/>
        <end position="558"/>
    </location>
</feature>
<dbReference type="PANTHER" id="PTHR11006">
    <property type="entry name" value="PROTEIN ARGININE N-METHYLTRANSFERASE"/>
    <property type="match status" value="1"/>
</dbReference>
<dbReference type="OrthoDB" id="7848332at2759"/>
<keyword evidence="9" id="KW-0862">Zinc</keyword>
<evidence type="ECO:0000313" key="18">
    <source>
        <dbReference type="Proteomes" id="UP000054144"/>
    </source>
</evidence>
<dbReference type="InterPro" id="IPR036236">
    <property type="entry name" value="Znf_C2H2_sf"/>
</dbReference>
<keyword evidence="7" id="KW-0479">Metal-binding</keyword>
<gene>
    <name evidence="17" type="ORF">FISHEDRAFT_35229</name>
</gene>
<dbReference type="GO" id="GO:0032259">
    <property type="term" value="P:methylation"/>
    <property type="evidence" value="ECO:0007669"/>
    <property type="project" value="UniProtKB-KW"/>
</dbReference>
<dbReference type="SUPFAM" id="SSF57667">
    <property type="entry name" value="beta-beta-alpha zinc fingers"/>
    <property type="match status" value="1"/>
</dbReference>
<evidence type="ECO:0000256" key="13">
    <source>
        <dbReference type="SAM" id="MobiDB-lite"/>
    </source>
</evidence>
<dbReference type="InterPro" id="IPR055135">
    <property type="entry name" value="PRMT_dom"/>
</dbReference>
<keyword evidence="18" id="KW-1185">Reference proteome</keyword>
<evidence type="ECO:0000256" key="9">
    <source>
        <dbReference type="ARBA" id="ARBA00022833"/>
    </source>
</evidence>
<comment type="catalytic activity">
    <reaction evidence="10">
        <text>L-arginyl-[protein] + 2 S-adenosyl-L-methionine = N(omega),N(omega)-dimethyl-L-arginyl-[protein] + 2 S-adenosyl-L-homocysteine + 2 H(+)</text>
        <dbReference type="Rhea" id="RHEA:48096"/>
        <dbReference type="Rhea" id="RHEA-COMP:10532"/>
        <dbReference type="Rhea" id="RHEA-COMP:11991"/>
        <dbReference type="ChEBI" id="CHEBI:15378"/>
        <dbReference type="ChEBI" id="CHEBI:29965"/>
        <dbReference type="ChEBI" id="CHEBI:57856"/>
        <dbReference type="ChEBI" id="CHEBI:59789"/>
        <dbReference type="ChEBI" id="CHEBI:61897"/>
        <dbReference type="EC" id="2.1.1.319"/>
    </reaction>
    <physiologicalReaction direction="left-to-right" evidence="10">
        <dbReference type="Rhea" id="RHEA:48097"/>
    </physiologicalReaction>
</comment>
<evidence type="ECO:0000259" key="14">
    <source>
        <dbReference type="Pfam" id="PF13649"/>
    </source>
</evidence>
<evidence type="ECO:0000259" key="15">
    <source>
        <dbReference type="Pfam" id="PF21137"/>
    </source>
</evidence>
<evidence type="ECO:0000256" key="4">
    <source>
        <dbReference type="ARBA" id="ARBA00022603"/>
    </source>
</evidence>
<name>A0A0D7AMC0_9AGAR</name>
<keyword evidence="6 12" id="KW-0949">S-adenosyl-L-methionine</keyword>